<evidence type="ECO:0000256" key="3">
    <source>
        <dbReference type="ARBA" id="ARBA00022692"/>
    </source>
</evidence>
<evidence type="ECO:0000256" key="2">
    <source>
        <dbReference type="ARBA" id="ARBA00005982"/>
    </source>
</evidence>
<dbReference type="InterPro" id="IPR036259">
    <property type="entry name" value="MFS_trans_sf"/>
</dbReference>
<evidence type="ECO:0000313" key="7">
    <source>
        <dbReference type="Proteomes" id="UP000827889"/>
    </source>
</evidence>
<sequence>MDGSAAPVAVVGNGREAWKVSSSTRKGGWNAAIFIIFVEVAERFAYYGLAGNLIMYLTNHLGESMAVAAQNVNMWVGVSAIFPLVGAFVADSCLGRLRTIVISSVVYLMGMILLTLSVSVIPSGYHKSTFFTGLYVIAVGEGGHKPCVQTFAADQFDEDLPEEKMAKSSFFNWWYLGITAGATTAVFLIPYLQDHVGWSVGFGLLAGMVAMGLAIFLMGLKIYRRQGPLRSPFTRVAQVFVAAAWKWRAEEAGEGRRVCYDDEDEHGAAREGGQNNGARFLARTPQFGALDKATVIDTVDATSKTRNPWRLCTVTQVEEAKLILRLTPIWFFCLMFAVVQAQMHTFFTKQAASMSWSHFRLSPASLQGLVGLTILVSVPLYDGVFVPIARRITKHPSGISMLQRIGFGLFLSVLNMAISAIVEGRRVQVAIKHGLANSPKMTVPMSVWWLVPQYMLCGLSDVFAIVGLQELFYDQMPEEMRSVGAGLFISLVGIGSFTSSAIISVVRATSSRGGDGWLGDNINTAHLDRYYWVLAGLSGLNLCAYVVAASRFVYKRVNDHLGFNGEV</sequence>
<evidence type="ECO:0000313" key="8">
    <source>
        <dbReference type="RefSeq" id="XP_030552238.2"/>
    </source>
</evidence>
<dbReference type="SUPFAM" id="SSF103473">
    <property type="entry name" value="MFS general substrate transporter"/>
    <property type="match status" value="1"/>
</dbReference>
<dbReference type="GeneID" id="115756546"/>
<dbReference type="InterPro" id="IPR000109">
    <property type="entry name" value="POT_fam"/>
</dbReference>
<organism evidence="7 8">
    <name type="scientific">Rhodamnia argentea</name>
    <dbReference type="NCBI Taxonomy" id="178133"/>
    <lineage>
        <taxon>Eukaryota</taxon>
        <taxon>Viridiplantae</taxon>
        <taxon>Streptophyta</taxon>
        <taxon>Embryophyta</taxon>
        <taxon>Tracheophyta</taxon>
        <taxon>Spermatophyta</taxon>
        <taxon>Magnoliopsida</taxon>
        <taxon>eudicotyledons</taxon>
        <taxon>Gunneridae</taxon>
        <taxon>Pentapetalae</taxon>
        <taxon>rosids</taxon>
        <taxon>malvids</taxon>
        <taxon>Myrtales</taxon>
        <taxon>Myrtaceae</taxon>
        <taxon>Myrtoideae</taxon>
        <taxon>Myrteae</taxon>
        <taxon>Australasian group</taxon>
        <taxon>Rhodamnia</taxon>
    </lineage>
</organism>
<protein>
    <submittedName>
        <fullName evidence="8">Protein NRT1/ PTR FAMILY 5.4</fullName>
    </submittedName>
</protein>
<name>A0A8B8R0W5_9MYRT</name>
<dbReference type="Proteomes" id="UP000827889">
    <property type="component" value="Chromosome 8"/>
</dbReference>
<keyword evidence="7" id="KW-1185">Reference proteome</keyword>
<keyword evidence="3 6" id="KW-0812">Transmembrane</keyword>
<dbReference type="GO" id="GO:0022857">
    <property type="term" value="F:transmembrane transporter activity"/>
    <property type="evidence" value="ECO:0007669"/>
    <property type="project" value="InterPro"/>
</dbReference>
<feature type="transmembrane region" description="Helical" evidence="6">
    <location>
        <begin position="74"/>
        <end position="94"/>
    </location>
</feature>
<comment type="similarity">
    <text evidence="2">Belongs to the major facilitator superfamily. Proton-dependent oligopeptide transporter (POT/PTR) (TC 2.A.17) family.</text>
</comment>
<reference evidence="8" key="1">
    <citation type="submission" date="2025-08" db="UniProtKB">
        <authorList>
            <consortium name="RefSeq"/>
        </authorList>
    </citation>
    <scope>IDENTIFICATION</scope>
    <source>
        <tissue evidence="8">Leaf</tissue>
    </source>
</reference>
<keyword evidence="5 6" id="KW-0472">Membrane</keyword>
<evidence type="ECO:0000256" key="1">
    <source>
        <dbReference type="ARBA" id="ARBA00004141"/>
    </source>
</evidence>
<proteinExistence type="inferred from homology"/>
<gene>
    <name evidence="8" type="primary">LOC115756546</name>
</gene>
<dbReference type="RefSeq" id="XP_030552238.2">
    <property type="nucleotide sequence ID" value="XM_030696378.2"/>
</dbReference>
<evidence type="ECO:0000256" key="6">
    <source>
        <dbReference type="SAM" id="Phobius"/>
    </source>
</evidence>
<evidence type="ECO:0000256" key="4">
    <source>
        <dbReference type="ARBA" id="ARBA00022989"/>
    </source>
</evidence>
<feature type="transmembrane region" description="Helical" evidence="6">
    <location>
        <begin position="530"/>
        <end position="554"/>
    </location>
</feature>
<feature type="transmembrane region" description="Helical" evidence="6">
    <location>
        <begin position="447"/>
        <end position="473"/>
    </location>
</feature>
<dbReference type="GO" id="GO:0016020">
    <property type="term" value="C:membrane"/>
    <property type="evidence" value="ECO:0007669"/>
    <property type="project" value="UniProtKB-SubCell"/>
</dbReference>
<dbReference type="PANTHER" id="PTHR11654">
    <property type="entry name" value="OLIGOPEPTIDE TRANSPORTER-RELATED"/>
    <property type="match status" value="1"/>
</dbReference>
<feature type="transmembrane region" description="Helical" evidence="6">
    <location>
        <begin position="485"/>
        <end position="510"/>
    </location>
</feature>
<feature type="transmembrane region" description="Helical" evidence="6">
    <location>
        <begin position="173"/>
        <end position="192"/>
    </location>
</feature>
<feature type="transmembrane region" description="Helical" evidence="6">
    <location>
        <begin position="100"/>
        <end position="121"/>
    </location>
</feature>
<dbReference type="Gene3D" id="1.20.1250.20">
    <property type="entry name" value="MFS general substrate transporter like domains"/>
    <property type="match status" value="1"/>
</dbReference>
<keyword evidence="4 6" id="KW-1133">Transmembrane helix</keyword>
<feature type="transmembrane region" description="Helical" evidence="6">
    <location>
        <begin position="198"/>
        <end position="220"/>
    </location>
</feature>
<dbReference type="KEGG" id="rarg:115756546"/>
<comment type="subcellular location">
    <subcellularLocation>
        <location evidence="1">Membrane</location>
        <topology evidence="1">Multi-pass membrane protein</topology>
    </subcellularLocation>
</comment>
<dbReference type="Pfam" id="PF00854">
    <property type="entry name" value="PTR2"/>
    <property type="match status" value="1"/>
</dbReference>
<feature type="transmembrane region" description="Helical" evidence="6">
    <location>
        <begin position="329"/>
        <end position="347"/>
    </location>
</feature>
<feature type="transmembrane region" description="Helical" evidence="6">
    <location>
        <begin position="367"/>
        <end position="389"/>
    </location>
</feature>
<dbReference type="AlphaFoldDB" id="A0A8B8R0W5"/>
<evidence type="ECO:0000256" key="5">
    <source>
        <dbReference type="ARBA" id="ARBA00023136"/>
    </source>
</evidence>
<accession>A0A8B8R0W5</accession>